<keyword evidence="4" id="KW-1185">Reference proteome</keyword>
<dbReference type="InterPro" id="IPR036259">
    <property type="entry name" value="MFS_trans_sf"/>
</dbReference>
<feature type="transmembrane region" description="Helical" evidence="1">
    <location>
        <begin position="49"/>
        <end position="72"/>
    </location>
</feature>
<keyword evidence="1" id="KW-0472">Membrane</keyword>
<dbReference type="VEuPathDB" id="FungiDB:PYU1_G005555"/>
<dbReference type="CDD" id="cd00170">
    <property type="entry name" value="SEC14"/>
    <property type="match status" value="1"/>
</dbReference>
<proteinExistence type="predicted"/>
<dbReference type="InterPro" id="IPR001251">
    <property type="entry name" value="CRAL-TRIO_dom"/>
</dbReference>
<feature type="transmembrane region" description="Helical" evidence="1">
    <location>
        <begin position="599"/>
        <end position="616"/>
    </location>
</feature>
<name>K3WKS4_GLOUD</name>
<feature type="transmembrane region" description="Helical" evidence="1">
    <location>
        <begin position="759"/>
        <end position="782"/>
    </location>
</feature>
<accession>K3WKS4</accession>
<dbReference type="AlphaFoldDB" id="K3WKS4"/>
<keyword evidence="1" id="KW-0812">Transmembrane</keyword>
<feature type="transmembrane region" description="Helical" evidence="1">
    <location>
        <begin position="794"/>
        <end position="817"/>
    </location>
</feature>
<dbReference type="InterPro" id="IPR051026">
    <property type="entry name" value="PI/PC_transfer"/>
</dbReference>
<dbReference type="InParanoid" id="K3WKS4"/>
<evidence type="ECO:0000256" key="1">
    <source>
        <dbReference type="SAM" id="Phobius"/>
    </source>
</evidence>
<feature type="transmembrane region" description="Helical" evidence="1">
    <location>
        <begin position="683"/>
        <end position="703"/>
    </location>
</feature>
<feature type="transmembrane region" description="Helical" evidence="1">
    <location>
        <begin position="146"/>
        <end position="168"/>
    </location>
</feature>
<feature type="transmembrane region" description="Helical" evidence="1">
    <location>
        <begin position="180"/>
        <end position="202"/>
    </location>
</feature>
<reference evidence="3" key="3">
    <citation type="submission" date="2015-02" db="UniProtKB">
        <authorList>
            <consortium name="EnsemblProtists"/>
        </authorList>
    </citation>
    <scope>IDENTIFICATION</scope>
    <source>
        <strain evidence="3">DAOM BR144</strain>
    </source>
</reference>
<feature type="transmembrane region" description="Helical" evidence="1">
    <location>
        <begin position="12"/>
        <end position="37"/>
    </location>
</feature>
<feature type="transmembrane region" description="Helical" evidence="1">
    <location>
        <begin position="646"/>
        <end position="671"/>
    </location>
</feature>
<dbReference type="EMBL" id="GL376633">
    <property type="status" value="NOT_ANNOTATED_CDS"/>
    <property type="molecule type" value="Genomic_DNA"/>
</dbReference>
<dbReference type="eggNOG" id="ENOG502SA0K">
    <property type="taxonomic scope" value="Eukaryota"/>
</dbReference>
<dbReference type="STRING" id="431595.K3WKS4"/>
<evidence type="ECO:0000313" key="4">
    <source>
        <dbReference type="Proteomes" id="UP000019132"/>
    </source>
</evidence>
<dbReference type="OMA" id="HLVVWDF"/>
<feature type="transmembrane region" description="Helical" evidence="1">
    <location>
        <begin position="113"/>
        <end position="134"/>
    </location>
</feature>
<reference evidence="4" key="2">
    <citation type="submission" date="2010-04" db="EMBL/GenBank/DDBJ databases">
        <authorList>
            <person name="Buell R."/>
            <person name="Hamilton J."/>
            <person name="Hostetler J."/>
        </authorList>
    </citation>
    <scope>NUCLEOTIDE SEQUENCE [LARGE SCALE GENOMIC DNA]</scope>
    <source>
        <strain evidence="4">DAOM:BR144</strain>
    </source>
</reference>
<dbReference type="Pfam" id="PF00650">
    <property type="entry name" value="CRAL_TRIO"/>
    <property type="match status" value="1"/>
</dbReference>
<dbReference type="HOGENOM" id="CLU_338460_0_0_1"/>
<dbReference type="SUPFAM" id="SSF103473">
    <property type="entry name" value="MFS general substrate transporter"/>
    <property type="match status" value="1"/>
</dbReference>
<feature type="domain" description="CRAL-TRIO" evidence="2">
    <location>
        <begin position="281"/>
        <end position="449"/>
    </location>
</feature>
<dbReference type="PROSITE" id="PS50191">
    <property type="entry name" value="CRAL_TRIO"/>
    <property type="match status" value="1"/>
</dbReference>
<dbReference type="InterPro" id="IPR036865">
    <property type="entry name" value="CRAL-TRIO_dom_sf"/>
</dbReference>
<protein>
    <recommendedName>
        <fullName evidence="2">CRAL-TRIO domain-containing protein</fullName>
    </recommendedName>
</protein>
<feature type="transmembrane region" description="Helical" evidence="1">
    <location>
        <begin position="84"/>
        <end position="107"/>
    </location>
</feature>
<evidence type="ECO:0000259" key="2">
    <source>
        <dbReference type="PROSITE" id="PS50191"/>
    </source>
</evidence>
<dbReference type="SUPFAM" id="SSF52087">
    <property type="entry name" value="CRAL/TRIO domain"/>
    <property type="match status" value="1"/>
</dbReference>
<sequence>MPSCCRGFNARLLFLMGCAMVEYVSHTVVLVLSPMVAMHFYPTTSFPRLGFYTALLAGSGYLGHVISCRLWINVARSLKSSKGVILWGLAIIGAGFFSLLLCQSLLAMTLVRFTTGLFSGVVPVALIEIDTICGNRQTRLASSTKYLGTAIGAGATYLLIAIGNKLALADPASGDDAYLHFYPLCLVSVLAWIATVVTLIGLRVQSRSSYMQLAGDDDTNFFMHQGGSSALEADTPTHAKTMARSSPRPLELVKNAFEETFRINRKSAATTRNILATPRPHYRMIRSIIPHYYHGYTESGNVVVWDFVGQIKMDKLHSSGFTTVDIREHYRFFLSFGIEKLLKSSQKFVYVIDLEGLTLTDTDDRVVDMASTVITEMQKEFPDKLDSLAVINAPVWFSQVMSMIRPRISKRTAEKIAFFKQDTLHQDLLELIGVDSLPKAYGGRNGVEIGKASQERALDELLKQTTGSLEQTIEIIGKSNATTRRGRTGSVRAADDDGSDEEAFFDCSEYGLQDEFDDDDESEISLVVHSQASGNATEAVARTTVASSSPQRPKVFVPSTSVNGEKKVHNANQQQLKLEPVSSGSDQFADVAITREPHACLILLVLFFWLLVQLGFDELLPLWYFRQDGAPNGRVSSVPHPVRATVIVNTLSLAGTMATMAASVLFVQLCVSTSVSSNVMTPLATLRVGLLFQIPLIGCFPLLDLFEIEKKIPFAWAIVAVVLVGKHLMGGIAMHGILTLLDNSIAVDRRLAVHRAAQFVTYIAGFVASGMGPALFALLGYFAKSFPFNHSLLYFVQALGLVFLFLFSFAIPSRMNFPMLFAMGKR</sequence>
<dbReference type="PANTHER" id="PTHR45657">
    <property type="entry name" value="CRAL-TRIO DOMAIN-CONTAINING PROTEIN YKL091C-RELATED"/>
    <property type="match status" value="1"/>
</dbReference>
<reference evidence="4" key="1">
    <citation type="journal article" date="2010" name="Genome Biol.">
        <title>Genome sequence of the necrotrophic plant pathogen Pythium ultimum reveals original pathogenicity mechanisms and effector repertoire.</title>
        <authorList>
            <person name="Levesque C.A."/>
            <person name="Brouwer H."/>
            <person name="Cano L."/>
            <person name="Hamilton J.P."/>
            <person name="Holt C."/>
            <person name="Huitema E."/>
            <person name="Raffaele S."/>
            <person name="Robideau G.P."/>
            <person name="Thines M."/>
            <person name="Win J."/>
            <person name="Zerillo M.M."/>
            <person name="Beakes G.W."/>
            <person name="Boore J.L."/>
            <person name="Busam D."/>
            <person name="Dumas B."/>
            <person name="Ferriera S."/>
            <person name="Fuerstenberg S.I."/>
            <person name="Gachon C.M."/>
            <person name="Gaulin E."/>
            <person name="Govers F."/>
            <person name="Grenville-Briggs L."/>
            <person name="Horner N."/>
            <person name="Hostetler J."/>
            <person name="Jiang R.H."/>
            <person name="Johnson J."/>
            <person name="Krajaejun T."/>
            <person name="Lin H."/>
            <person name="Meijer H.J."/>
            <person name="Moore B."/>
            <person name="Morris P."/>
            <person name="Phuntmart V."/>
            <person name="Puiu D."/>
            <person name="Shetty J."/>
            <person name="Stajich J.E."/>
            <person name="Tripathy S."/>
            <person name="Wawra S."/>
            <person name="van West P."/>
            <person name="Whitty B.R."/>
            <person name="Coutinho P.M."/>
            <person name="Henrissat B."/>
            <person name="Martin F."/>
            <person name="Thomas P.D."/>
            <person name="Tyler B.M."/>
            <person name="De Vries R.P."/>
            <person name="Kamoun S."/>
            <person name="Yandell M."/>
            <person name="Tisserat N."/>
            <person name="Buell C.R."/>
        </authorList>
    </citation>
    <scope>NUCLEOTIDE SEQUENCE</scope>
    <source>
        <strain evidence="4">DAOM:BR144</strain>
    </source>
</reference>
<evidence type="ECO:0000313" key="3">
    <source>
        <dbReference type="EnsemblProtists" id="PYU1_T005566"/>
    </source>
</evidence>
<dbReference type="SMART" id="SM00516">
    <property type="entry name" value="SEC14"/>
    <property type="match status" value="1"/>
</dbReference>
<dbReference type="Proteomes" id="UP000019132">
    <property type="component" value="Unassembled WGS sequence"/>
</dbReference>
<dbReference type="EnsemblProtists" id="PYU1_T005566">
    <property type="protein sequence ID" value="PYU1_T005566"/>
    <property type="gene ID" value="PYU1_G005555"/>
</dbReference>
<organism evidence="3 4">
    <name type="scientific">Globisporangium ultimum (strain ATCC 200006 / CBS 805.95 / DAOM BR144)</name>
    <name type="common">Pythium ultimum</name>
    <dbReference type="NCBI Taxonomy" id="431595"/>
    <lineage>
        <taxon>Eukaryota</taxon>
        <taxon>Sar</taxon>
        <taxon>Stramenopiles</taxon>
        <taxon>Oomycota</taxon>
        <taxon>Peronosporomycetes</taxon>
        <taxon>Pythiales</taxon>
        <taxon>Pythiaceae</taxon>
        <taxon>Globisporangium</taxon>
    </lineage>
</organism>
<dbReference type="PANTHER" id="PTHR45657:SF1">
    <property type="entry name" value="CRAL-TRIO DOMAIN-CONTAINING PROTEIN YKL091C-RELATED"/>
    <property type="match status" value="1"/>
</dbReference>
<feature type="transmembrane region" description="Helical" evidence="1">
    <location>
        <begin position="715"/>
        <end position="738"/>
    </location>
</feature>
<keyword evidence="1" id="KW-1133">Transmembrane helix</keyword>
<dbReference type="Gene3D" id="3.40.525.10">
    <property type="entry name" value="CRAL-TRIO lipid binding domain"/>
    <property type="match status" value="1"/>
</dbReference>